<dbReference type="RefSeq" id="WP_184092283.1">
    <property type="nucleotide sequence ID" value="NZ_AP023367.1"/>
</dbReference>
<dbReference type="Pfam" id="PF00395">
    <property type="entry name" value="SLH"/>
    <property type="match status" value="1"/>
</dbReference>
<dbReference type="InterPro" id="IPR001119">
    <property type="entry name" value="SLH_dom"/>
</dbReference>
<gene>
    <name evidence="3" type="ORF">acsn021_34570</name>
</gene>
<proteinExistence type="predicted"/>
<feature type="compositionally biased region" description="Gly residues" evidence="2">
    <location>
        <begin position="452"/>
        <end position="479"/>
    </location>
</feature>
<feature type="region of interest" description="Disordered" evidence="2">
    <location>
        <begin position="436"/>
        <end position="485"/>
    </location>
</feature>
<dbReference type="EMBL" id="AP023367">
    <property type="protein sequence ID" value="BCJ95888.1"/>
    <property type="molecule type" value="Genomic_DNA"/>
</dbReference>
<accession>A0A6S6RAC2</accession>
<reference evidence="3 4" key="1">
    <citation type="journal article" date="2016" name="Int. J. Syst. Evol. Microbiol.">
        <title>Descriptions of Anaerotaenia torta gen. nov., sp. nov. and Anaerocolumna cellulosilytica gen. nov., sp. nov. isolated from a methanogenic reactor of cattle waste.</title>
        <authorList>
            <person name="Uek A."/>
            <person name="Ohtaki Y."/>
            <person name="Kaku N."/>
            <person name="Ueki K."/>
        </authorList>
    </citation>
    <scope>NUCLEOTIDE SEQUENCE [LARGE SCALE GENOMIC DNA]</scope>
    <source>
        <strain evidence="3 4">SN021</strain>
    </source>
</reference>
<evidence type="ECO:0000313" key="4">
    <source>
        <dbReference type="Proteomes" id="UP000515561"/>
    </source>
</evidence>
<organism evidence="3 4">
    <name type="scientific">Anaerocolumna cellulosilytica</name>
    <dbReference type="NCBI Taxonomy" id="433286"/>
    <lineage>
        <taxon>Bacteria</taxon>
        <taxon>Bacillati</taxon>
        <taxon>Bacillota</taxon>
        <taxon>Clostridia</taxon>
        <taxon>Lachnospirales</taxon>
        <taxon>Lachnospiraceae</taxon>
        <taxon>Anaerocolumna</taxon>
    </lineage>
</organism>
<dbReference type="Proteomes" id="UP000515561">
    <property type="component" value="Chromosome"/>
</dbReference>
<evidence type="ECO:0000256" key="1">
    <source>
        <dbReference type="ARBA" id="ARBA00022737"/>
    </source>
</evidence>
<protein>
    <submittedName>
        <fullName evidence="3">Uncharacterized protein</fullName>
    </submittedName>
</protein>
<dbReference type="PROSITE" id="PS51272">
    <property type="entry name" value="SLH"/>
    <property type="match status" value="1"/>
</dbReference>
<dbReference type="AlphaFoldDB" id="A0A6S6RAC2"/>
<keyword evidence="4" id="KW-1185">Reference proteome</keyword>
<sequence length="560" mass="59721">MYSKKGVITGALVILMSLVLGFQAQSSFRVAAAKSNTVEPKVKKAAQEHTEVKNSSQKVESSVITRAEFSKMLDEIFVYQIKADMMFSDVKNSDWYRESALKVDAAGILKRDAKGNFNGNKPVTRQEAALILYRAFYHAEDNSQKTIRIADSKAIGGVYKTAAEYMVKNGYMITGSGNTFSPKGLISSDELTTILHSMTGEIISEAGFYTDDITGNLFINAPGVNLEDMTIKGNLYIAQGVGEGDVTLDRVTVNGRVFVLGGGENSIKLQDTIVRKGLVSAKGNGKVRIEANGSTSIAATNVAAGTTLYNATKRNKAFGEVTVKMVPQEHSVRFVGNFGNVKVESAKANVTLTKGMIQRLELSESAKGSVIELEEDTTVDVLVIRSNSTITGKGVIMSASIEAHGVNLSKEPGTILIGDNITVIIAGISRNKSSIGETADSTVSSGESFSGGNSGGVNPGGDNSGGEAPGGDTPGGNGNGETPIPNNHTVKVIEFEYVRYLVIQFAEGSLKDYAVTVDGEAVLFTPVTTEKSIVKYELSDRNEHKVKIVKGTKIQEYSVK</sequence>
<dbReference type="KEGG" id="acel:acsn021_34570"/>
<name>A0A6S6RAC2_9FIRM</name>
<evidence type="ECO:0000313" key="3">
    <source>
        <dbReference type="EMBL" id="BCJ95888.1"/>
    </source>
</evidence>
<evidence type="ECO:0000256" key="2">
    <source>
        <dbReference type="SAM" id="MobiDB-lite"/>
    </source>
</evidence>
<keyword evidence="1" id="KW-0677">Repeat</keyword>